<dbReference type="InterPro" id="IPR036291">
    <property type="entry name" value="NAD(P)-bd_dom_sf"/>
</dbReference>
<feature type="domain" description="Gfo/Idh/MocA-like oxidoreductase N-terminal" evidence="1">
    <location>
        <begin position="7"/>
        <end position="120"/>
    </location>
</feature>
<protein>
    <submittedName>
        <fullName evidence="3">Predicted dehydrogenase</fullName>
    </submittedName>
</protein>
<dbReference type="Gene3D" id="3.30.360.10">
    <property type="entry name" value="Dihydrodipicolinate Reductase, domain 2"/>
    <property type="match status" value="1"/>
</dbReference>
<dbReference type="Pfam" id="PF22725">
    <property type="entry name" value="GFO_IDH_MocA_C3"/>
    <property type="match status" value="1"/>
</dbReference>
<feature type="domain" description="GFO/IDH/MocA-like oxidoreductase" evidence="2">
    <location>
        <begin position="155"/>
        <end position="225"/>
    </location>
</feature>
<dbReference type="SUPFAM" id="SSF51735">
    <property type="entry name" value="NAD(P)-binding Rossmann-fold domains"/>
    <property type="match status" value="1"/>
</dbReference>
<dbReference type="GO" id="GO:0000166">
    <property type="term" value="F:nucleotide binding"/>
    <property type="evidence" value="ECO:0007669"/>
    <property type="project" value="InterPro"/>
</dbReference>
<organism evidence="3 4">
    <name type="scientific">Kibdelosporangium aridum</name>
    <dbReference type="NCBI Taxonomy" id="2030"/>
    <lineage>
        <taxon>Bacteria</taxon>
        <taxon>Bacillati</taxon>
        <taxon>Actinomycetota</taxon>
        <taxon>Actinomycetes</taxon>
        <taxon>Pseudonocardiales</taxon>
        <taxon>Pseudonocardiaceae</taxon>
        <taxon>Kibdelosporangium</taxon>
    </lineage>
</organism>
<proteinExistence type="predicted"/>
<accession>A0A1W2DJ69</accession>
<evidence type="ECO:0000313" key="3">
    <source>
        <dbReference type="EMBL" id="SMC97571.1"/>
    </source>
</evidence>
<dbReference type="Proteomes" id="UP000192674">
    <property type="component" value="Unassembled WGS sequence"/>
</dbReference>
<evidence type="ECO:0000313" key="4">
    <source>
        <dbReference type="Proteomes" id="UP000192674"/>
    </source>
</evidence>
<evidence type="ECO:0000259" key="2">
    <source>
        <dbReference type="Pfam" id="PF22725"/>
    </source>
</evidence>
<dbReference type="Gene3D" id="3.40.50.720">
    <property type="entry name" value="NAD(P)-binding Rossmann-like Domain"/>
    <property type="match status" value="1"/>
</dbReference>
<dbReference type="InterPro" id="IPR055170">
    <property type="entry name" value="GFO_IDH_MocA-like_dom"/>
</dbReference>
<dbReference type="InterPro" id="IPR051450">
    <property type="entry name" value="Gfo/Idh/MocA_Oxidoreductases"/>
</dbReference>
<reference evidence="3 4" key="1">
    <citation type="submission" date="2017-04" db="EMBL/GenBank/DDBJ databases">
        <authorList>
            <person name="Afonso C.L."/>
            <person name="Miller P.J."/>
            <person name="Scott M.A."/>
            <person name="Spackman E."/>
            <person name="Goraichik I."/>
            <person name="Dimitrov K.M."/>
            <person name="Suarez D.L."/>
            <person name="Swayne D.E."/>
        </authorList>
    </citation>
    <scope>NUCLEOTIDE SEQUENCE [LARGE SCALE GENOMIC DNA]</scope>
    <source>
        <strain evidence="3 4">DSM 43828</strain>
    </source>
</reference>
<sequence length="327" mass="35835">MTTAQPRIALVGSGRMGSLHARVLAQSPRTNFTTLVEKNEETGRAVAEKWGVNWVPDFDSLDGIDAVVIAAATEAHYGIAKRVMELGKPLLVEKPLTPTYAQSEELVKESEKRGLPLVCGFLERFNPAVMTARQFVSDIAQIHAIRHSPFVPRIKTGVATDLLIHDVDLAISFLGEKPNAVKGSFGYFHEESRSNNAEDSADATMSFPNGALATISASRISQRKVRQLHVLEIDRLTEIDLLRRDITVYRHVEHEPARDGVGYKQQTIIEIPTLMPGGEPLAAQLDHFLNLLEAGAGSDEVAKEREAILPAHYAIEQASLSATNGHH</sequence>
<dbReference type="PANTHER" id="PTHR43377:SF1">
    <property type="entry name" value="BILIVERDIN REDUCTASE A"/>
    <property type="match status" value="1"/>
</dbReference>
<name>A0A1W2DJ69_KIBAR</name>
<dbReference type="EMBL" id="FWXV01000002">
    <property type="protein sequence ID" value="SMC97571.1"/>
    <property type="molecule type" value="Genomic_DNA"/>
</dbReference>
<dbReference type="PANTHER" id="PTHR43377">
    <property type="entry name" value="BILIVERDIN REDUCTASE A"/>
    <property type="match status" value="1"/>
</dbReference>
<gene>
    <name evidence="3" type="ORF">SAMN05661093_03448</name>
</gene>
<dbReference type="OrthoDB" id="9815825at2"/>
<evidence type="ECO:0000259" key="1">
    <source>
        <dbReference type="Pfam" id="PF01408"/>
    </source>
</evidence>
<dbReference type="AlphaFoldDB" id="A0A1W2DJ69"/>
<dbReference type="Pfam" id="PF01408">
    <property type="entry name" value="GFO_IDH_MocA"/>
    <property type="match status" value="1"/>
</dbReference>
<dbReference type="InterPro" id="IPR000683">
    <property type="entry name" value="Gfo/Idh/MocA-like_OxRdtase_N"/>
</dbReference>
<dbReference type="RefSeq" id="WP_084427429.1">
    <property type="nucleotide sequence ID" value="NZ_FWXV01000002.1"/>
</dbReference>
<keyword evidence="4" id="KW-1185">Reference proteome</keyword>